<gene>
    <name evidence="1" type="ORF">G5B46_19630</name>
</gene>
<proteinExistence type="predicted"/>
<dbReference type="RefSeq" id="WP_165261661.1">
    <property type="nucleotide sequence ID" value="NZ_JAAKGT010000011.1"/>
</dbReference>
<accession>A0A6G4R276</accession>
<name>A0A6G4R276_9CAUL</name>
<sequence>MKEFPDNPVPTTASPTSLQEHRLGLLVWKARQIRQAVSAFEQAWPPLPPEPAVPAFGWSQLQRQLTDLAPPELSPLVADLVSAIRKESAAKPAEMVLREILTITATVLDEGFREKYAEDSTML</sequence>
<reference evidence="1" key="1">
    <citation type="submission" date="2020-02" db="EMBL/GenBank/DDBJ databases">
        <authorList>
            <person name="Gao J."/>
            <person name="Sun J."/>
        </authorList>
    </citation>
    <scope>NUCLEOTIDE SEQUENCE</scope>
    <source>
        <strain evidence="1">602-2</strain>
    </source>
</reference>
<dbReference type="EMBL" id="JAAKGT010000011">
    <property type="protein sequence ID" value="NGM51827.1"/>
    <property type="molecule type" value="Genomic_DNA"/>
</dbReference>
<protein>
    <submittedName>
        <fullName evidence="1">Uncharacterized protein</fullName>
    </submittedName>
</protein>
<dbReference type="AlphaFoldDB" id="A0A6G4R276"/>
<organism evidence="1">
    <name type="scientific">Caulobacter sp. 602-2</name>
    <dbReference type="NCBI Taxonomy" id="2710887"/>
    <lineage>
        <taxon>Bacteria</taxon>
        <taxon>Pseudomonadati</taxon>
        <taxon>Pseudomonadota</taxon>
        <taxon>Alphaproteobacteria</taxon>
        <taxon>Caulobacterales</taxon>
        <taxon>Caulobacteraceae</taxon>
        <taxon>Caulobacter</taxon>
    </lineage>
</organism>
<comment type="caution">
    <text evidence="1">The sequence shown here is derived from an EMBL/GenBank/DDBJ whole genome shotgun (WGS) entry which is preliminary data.</text>
</comment>
<evidence type="ECO:0000313" key="1">
    <source>
        <dbReference type="EMBL" id="NGM51827.1"/>
    </source>
</evidence>